<sequence length="225" mass="25992">MSDVNENTLKIIKAANRSLQLHQDRLGKTKIVENKENSQFKSQNKIELGDEKSPRLKTKRVNTTKEIEIVTKKHHDEESIEKTQEKVRELEGQISKILEYSSVLEETLKKNIDQTNKINKNHCCCNQQTHSRKLDKLMIADIVKDVVYSLNRKKIQPQVKPYIIPTKTQSKINSNLSIHTSNVEYLSSFILELCIDDILTSLDTSIHNFSVKLVKGKYFETETIP</sequence>
<dbReference type="VEuPathDB" id="CryptoDB:CHUDEA6_3250"/>
<keyword evidence="1" id="KW-0175">Coiled coil</keyword>
<proteinExistence type="predicted"/>
<feature type="coiled-coil region" evidence="1">
    <location>
        <begin position="73"/>
        <end position="100"/>
    </location>
</feature>
<evidence type="ECO:0000256" key="2">
    <source>
        <dbReference type="SAM" id="MobiDB-lite"/>
    </source>
</evidence>
<reference evidence="3" key="1">
    <citation type="submission" date="2015-08" db="EMBL/GenBank/DDBJ databases">
        <authorList>
            <person name="Babu N.S."/>
            <person name="Beckwith C.J."/>
            <person name="Beseler K.G."/>
            <person name="Brison A."/>
            <person name="Carone J.V."/>
            <person name="Caskin T.P."/>
            <person name="Diamond M."/>
            <person name="Durham M.E."/>
            <person name="Foxe J.M."/>
            <person name="Go M."/>
            <person name="Henderson B.A."/>
            <person name="Jones I.B."/>
            <person name="McGettigan J.A."/>
            <person name="Micheletti S.J."/>
            <person name="Nasrallah M.E."/>
            <person name="Ortiz D."/>
            <person name="Piller C.R."/>
            <person name="Privatt S.R."/>
            <person name="Schneider S.L."/>
            <person name="Sharp S."/>
            <person name="Smith T.C."/>
            <person name="Stanton J.D."/>
            <person name="Ullery H.E."/>
            <person name="Wilson R.J."/>
            <person name="Serrano M.G."/>
            <person name="Buck G."/>
            <person name="Lee V."/>
            <person name="Wang Y."/>
            <person name="Carvalho R."/>
            <person name="Voegtly L."/>
            <person name="Shi R."/>
            <person name="Duckworth R."/>
            <person name="Johnson A."/>
            <person name="Loviza R."/>
            <person name="Walstead R."/>
            <person name="Shah Z."/>
            <person name="Kiflezghi M."/>
            <person name="Wade K."/>
            <person name="Ball S.L."/>
            <person name="Bradley K.W."/>
            <person name="Asai D.J."/>
            <person name="Bowman C.A."/>
            <person name="Russell D.A."/>
            <person name="Pope W.H."/>
            <person name="Jacobs-Sera D."/>
            <person name="Hendrix R.W."/>
            <person name="Hatfull G.F."/>
        </authorList>
    </citation>
    <scope>NUCLEOTIDE SEQUENCE [LARGE SCALE GENOMIC DNA]</scope>
</reference>
<dbReference type="VEuPathDB" id="CryptoDB:ChTU502y2012_415g0115"/>
<gene>
    <name evidence="3" type="ORF">CHUDEA6_3250</name>
</gene>
<name>A0A0S4THW7_CRYHO</name>
<dbReference type="VEuPathDB" id="CryptoDB:Chro.60377"/>
<dbReference type="EMBL" id="LN877952">
    <property type="protein sequence ID" value="CUV06751.1"/>
    <property type="molecule type" value="Genomic_DNA"/>
</dbReference>
<dbReference type="OrthoDB" id="344057at2759"/>
<protein>
    <submittedName>
        <fullName evidence="3">Uncharacterized protein</fullName>
    </submittedName>
</protein>
<dbReference type="AlphaFoldDB" id="A0A0S4THW7"/>
<dbReference type="Proteomes" id="UP000199752">
    <property type="component" value="Chromosome 6"/>
</dbReference>
<feature type="region of interest" description="Disordered" evidence="2">
    <location>
        <begin position="33"/>
        <end position="52"/>
    </location>
</feature>
<organism evidence="3">
    <name type="scientific">Cryptosporidium hominis</name>
    <dbReference type="NCBI Taxonomy" id="237895"/>
    <lineage>
        <taxon>Eukaryota</taxon>
        <taxon>Sar</taxon>
        <taxon>Alveolata</taxon>
        <taxon>Apicomplexa</taxon>
        <taxon>Conoidasida</taxon>
        <taxon>Coccidia</taxon>
        <taxon>Eucoccidiorida</taxon>
        <taxon>Eimeriorina</taxon>
        <taxon>Cryptosporidiidae</taxon>
        <taxon>Cryptosporidium</taxon>
    </lineage>
</organism>
<evidence type="ECO:0000256" key="1">
    <source>
        <dbReference type="SAM" id="Coils"/>
    </source>
</evidence>
<dbReference type="VEuPathDB" id="CryptoDB:GY17_00000337"/>
<evidence type="ECO:0000313" key="3">
    <source>
        <dbReference type="EMBL" id="CUV06751.1"/>
    </source>
</evidence>
<accession>A0A0S4THW7</accession>